<dbReference type="Gene3D" id="3.90.190.10">
    <property type="entry name" value="Protein tyrosine phosphatase superfamily"/>
    <property type="match status" value="1"/>
</dbReference>
<dbReference type="PROSITE" id="PS50001">
    <property type="entry name" value="SH2"/>
    <property type="match status" value="1"/>
</dbReference>
<gene>
    <name evidence="17" type="ORF">H920_05653</name>
</gene>
<dbReference type="InterPro" id="IPR000601">
    <property type="entry name" value="PKD_dom"/>
</dbReference>
<dbReference type="Gene3D" id="3.30.505.10">
    <property type="entry name" value="SH2 domain"/>
    <property type="match status" value="1"/>
</dbReference>
<feature type="domain" description="Phosphatase tensin-type" evidence="15">
    <location>
        <begin position="886"/>
        <end position="1058"/>
    </location>
</feature>
<dbReference type="SMART" id="SM00404">
    <property type="entry name" value="PTPc_motif"/>
    <property type="match status" value="1"/>
</dbReference>
<dbReference type="SUPFAM" id="SSF49299">
    <property type="entry name" value="PKD domain"/>
    <property type="match status" value="2"/>
</dbReference>
<feature type="domain" description="PKD" evidence="14">
    <location>
        <begin position="319"/>
        <end position="346"/>
    </location>
</feature>
<evidence type="ECO:0000256" key="10">
    <source>
        <dbReference type="PROSITE-ProRule" id="PRU00191"/>
    </source>
</evidence>
<evidence type="ECO:0000256" key="7">
    <source>
        <dbReference type="ARBA" id="ARBA00022949"/>
    </source>
</evidence>
<feature type="region of interest" description="Disordered" evidence="11">
    <location>
        <begin position="1286"/>
        <end position="1346"/>
    </location>
</feature>
<dbReference type="CDD" id="cd14561">
    <property type="entry name" value="PTP_tensin-3"/>
    <property type="match status" value="1"/>
</dbReference>
<feature type="region of interest" description="Disordered" evidence="11">
    <location>
        <begin position="1914"/>
        <end position="1977"/>
    </location>
</feature>
<evidence type="ECO:0000259" key="13">
    <source>
        <dbReference type="PROSITE" id="PS50056"/>
    </source>
</evidence>
<dbReference type="SUPFAM" id="SSF49562">
    <property type="entry name" value="C2 domain (Calcium/lipid-binding domain, CaLB)"/>
    <property type="match status" value="1"/>
</dbReference>
<organism evidence="17 18">
    <name type="scientific">Fukomys damarensis</name>
    <name type="common">Damaraland mole rat</name>
    <name type="synonym">Cryptomys damarensis</name>
    <dbReference type="NCBI Taxonomy" id="885580"/>
    <lineage>
        <taxon>Eukaryota</taxon>
        <taxon>Metazoa</taxon>
        <taxon>Chordata</taxon>
        <taxon>Craniata</taxon>
        <taxon>Vertebrata</taxon>
        <taxon>Euteleostomi</taxon>
        <taxon>Mammalia</taxon>
        <taxon>Eutheria</taxon>
        <taxon>Euarchontoglires</taxon>
        <taxon>Glires</taxon>
        <taxon>Rodentia</taxon>
        <taxon>Hystricomorpha</taxon>
        <taxon>Bathyergidae</taxon>
        <taxon>Fukomys</taxon>
    </lineage>
</organism>
<dbReference type="PROSITE" id="PS51182">
    <property type="entry name" value="C2_TENSIN"/>
    <property type="match status" value="1"/>
</dbReference>
<dbReference type="InterPro" id="IPR035986">
    <property type="entry name" value="PKD_dom_sf"/>
</dbReference>
<dbReference type="InterPro" id="IPR035892">
    <property type="entry name" value="C2_domain_sf"/>
</dbReference>
<comment type="similarity">
    <text evidence="3">Belongs to the PTEN phosphatase protein family.</text>
</comment>
<dbReference type="Pfam" id="PF08416">
    <property type="entry name" value="PTB"/>
    <property type="match status" value="1"/>
</dbReference>
<keyword evidence="18" id="KW-1185">Reference proteome</keyword>
<dbReference type="PROSITE" id="PS50093">
    <property type="entry name" value="PKD"/>
    <property type="match status" value="2"/>
</dbReference>
<dbReference type="InterPro" id="IPR033929">
    <property type="entry name" value="Tensin_PTB"/>
</dbReference>
<dbReference type="PROSITE" id="PS50056">
    <property type="entry name" value="TYR_PHOSPHATASE_2"/>
    <property type="match status" value="1"/>
</dbReference>
<comment type="subcellular location">
    <subcellularLocation>
        <location evidence="1">Cell junction</location>
        <location evidence="1">Focal adhesion</location>
    </subcellularLocation>
    <subcellularLocation>
        <location evidence="2">Cell projection</location>
    </subcellularLocation>
</comment>
<feature type="region of interest" description="Disordered" evidence="11">
    <location>
        <begin position="1525"/>
        <end position="1548"/>
    </location>
</feature>
<evidence type="ECO:0000259" key="14">
    <source>
        <dbReference type="PROSITE" id="PS50093"/>
    </source>
</evidence>
<feature type="region of interest" description="Disordered" evidence="11">
    <location>
        <begin position="32"/>
        <end position="59"/>
    </location>
</feature>
<dbReference type="FunFam" id="3.30.505.10:FF:000002">
    <property type="entry name" value="Tensin 1"/>
    <property type="match status" value="1"/>
</dbReference>
<dbReference type="GO" id="GO:0042995">
    <property type="term" value="C:cell projection"/>
    <property type="evidence" value="ECO:0007669"/>
    <property type="project" value="UniProtKB-SubCell"/>
</dbReference>
<evidence type="ECO:0000256" key="1">
    <source>
        <dbReference type="ARBA" id="ARBA00004246"/>
    </source>
</evidence>
<reference evidence="17 18" key="1">
    <citation type="submission" date="2013-11" db="EMBL/GenBank/DDBJ databases">
        <title>The Damaraland mole rat (Fukomys damarensis) genome and evolution of African mole rats.</title>
        <authorList>
            <person name="Gladyshev V.N."/>
            <person name="Fang X."/>
        </authorList>
    </citation>
    <scope>NUCLEOTIDE SEQUENCE [LARGE SCALE GENOMIC DNA]</scope>
    <source>
        <tissue evidence="17">Liver</tissue>
    </source>
</reference>
<evidence type="ECO:0000256" key="4">
    <source>
        <dbReference type="ARBA" id="ARBA00022553"/>
    </source>
</evidence>
<dbReference type="InterPro" id="IPR006020">
    <property type="entry name" value="PTB/PI_dom"/>
</dbReference>
<dbReference type="EMBL" id="KN122106">
    <property type="protein sequence ID" value="KFO33037.1"/>
    <property type="molecule type" value="Genomic_DNA"/>
</dbReference>
<feature type="region of interest" description="Disordered" evidence="11">
    <location>
        <begin position="1599"/>
        <end position="1656"/>
    </location>
</feature>
<evidence type="ECO:0000259" key="15">
    <source>
        <dbReference type="PROSITE" id="PS51181"/>
    </source>
</evidence>
<dbReference type="InterPro" id="IPR003595">
    <property type="entry name" value="Tyr_Pase_cat"/>
</dbReference>
<dbReference type="SMART" id="SM01326">
    <property type="entry name" value="PTEN_C2"/>
    <property type="match status" value="1"/>
</dbReference>
<proteinExistence type="inferred from homology"/>
<evidence type="ECO:0000313" key="18">
    <source>
        <dbReference type="Proteomes" id="UP000028990"/>
    </source>
</evidence>
<dbReference type="SUPFAM" id="SSF55550">
    <property type="entry name" value="SH2 domain"/>
    <property type="match status" value="1"/>
</dbReference>
<evidence type="ECO:0000256" key="6">
    <source>
        <dbReference type="ARBA" id="ARBA00022912"/>
    </source>
</evidence>
<dbReference type="Pfam" id="PF10409">
    <property type="entry name" value="PTEN_C2"/>
    <property type="match status" value="1"/>
</dbReference>
<dbReference type="InterPro" id="IPR000980">
    <property type="entry name" value="SH2"/>
</dbReference>
<accession>A0A091DPM5</accession>
<dbReference type="InterPro" id="IPR051484">
    <property type="entry name" value="Tensin_PTEN_phosphatase"/>
</dbReference>
<feature type="compositionally biased region" description="Basic and acidic residues" evidence="11">
    <location>
        <begin position="1527"/>
        <end position="1537"/>
    </location>
</feature>
<dbReference type="Pfam" id="PF00017">
    <property type="entry name" value="SH2"/>
    <property type="match status" value="1"/>
</dbReference>
<evidence type="ECO:0000259" key="16">
    <source>
        <dbReference type="PROSITE" id="PS51182"/>
    </source>
</evidence>
<dbReference type="InterPro" id="IPR029023">
    <property type="entry name" value="Tensin_phosphatase"/>
</dbReference>
<dbReference type="FunFam" id="3.90.190.10:FF:000010">
    <property type="entry name" value="tensin-1 isoform X2"/>
    <property type="match status" value="1"/>
</dbReference>
<evidence type="ECO:0000256" key="2">
    <source>
        <dbReference type="ARBA" id="ARBA00004316"/>
    </source>
</evidence>
<keyword evidence="9" id="KW-0966">Cell projection</keyword>
<dbReference type="PROSITE" id="PS51181">
    <property type="entry name" value="PPASE_TENSIN"/>
    <property type="match status" value="1"/>
</dbReference>
<dbReference type="InterPro" id="IPR000387">
    <property type="entry name" value="Tyr_Pase_dom"/>
</dbReference>
<dbReference type="SMART" id="SM00252">
    <property type="entry name" value="SH2"/>
    <property type="match status" value="1"/>
</dbReference>
<evidence type="ECO:0000256" key="11">
    <source>
        <dbReference type="SAM" id="MobiDB-lite"/>
    </source>
</evidence>
<evidence type="ECO:0000256" key="3">
    <source>
        <dbReference type="ARBA" id="ARBA00007881"/>
    </source>
</evidence>
<dbReference type="STRING" id="885580.ENSFDAP00000005941"/>
<dbReference type="InterPro" id="IPR036860">
    <property type="entry name" value="SH2_dom_sf"/>
</dbReference>
<keyword evidence="5" id="KW-0378">Hydrolase</keyword>
<dbReference type="SMART" id="SM00462">
    <property type="entry name" value="PTB"/>
    <property type="match status" value="1"/>
</dbReference>
<dbReference type="FunFam" id="2.30.29.30:FF:000039">
    <property type="entry name" value="Tensin 1"/>
    <property type="match status" value="1"/>
</dbReference>
<feature type="domain" description="SH2" evidence="12">
    <location>
        <begin position="2014"/>
        <end position="2123"/>
    </location>
</feature>
<dbReference type="InterPro" id="IPR011993">
    <property type="entry name" value="PH-like_dom_sf"/>
</dbReference>
<feature type="compositionally biased region" description="Polar residues" evidence="11">
    <location>
        <begin position="1311"/>
        <end position="1325"/>
    </location>
</feature>
<dbReference type="PANTHER" id="PTHR45734">
    <property type="entry name" value="TENSIN"/>
    <property type="match status" value="1"/>
</dbReference>
<name>A0A091DPM5_FUKDA</name>
<evidence type="ECO:0000256" key="9">
    <source>
        <dbReference type="ARBA" id="ARBA00023273"/>
    </source>
</evidence>
<dbReference type="PANTHER" id="PTHR45734:SF5">
    <property type="entry name" value="TENSIN-3"/>
    <property type="match status" value="1"/>
</dbReference>
<evidence type="ECO:0000259" key="12">
    <source>
        <dbReference type="PROSITE" id="PS50001"/>
    </source>
</evidence>
<dbReference type="InterPro" id="IPR029021">
    <property type="entry name" value="Prot-tyrosine_phosphatase-like"/>
</dbReference>
<keyword evidence="6" id="KW-0904">Protein phosphatase</keyword>
<evidence type="ECO:0000256" key="8">
    <source>
        <dbReference type="ARBA" id="ARBA00022999"/>
    </source>
</evidence>
<dbReference type="eggNOG" id="KOG2283">
    <property type="taxonomic scope" value="Eukaryota"/>
</dbReference>
<keyword evidence="8 10" id="KW-0727">SH2 domain</keyword>
<feature type="domain" description="C2 tensin-type" evidence="16">
    <location>
        <begin position="1063"/>
        <end position="1189"/>
    </location>
</feature>
<feature type="domain" description="PKD" evidence="14">
    <location>
        <begin position="237"/>
        <end position="282"/>
    </location>
</feature>
<keyword evidence="7" id="KW-0965">Cell junction</keyword>
<dbReference type="CDD" id="cd01213">
    <property type="entry name" value="PTB_tensin"/>
    <property type="match status" value="1"/>
</dbReference>
<dbReference type="SUPFAM" id="SSF50729">
    <property type="entry name" value="PH domain-like"/>
    <property type="match status" value="1"/>
</dbReference>
<dbReference type="Gene3D" id="2.60.40.1110">
    <property type="match status" value="1"/>
</dbReference>
<dbReference type="InterPro" id="IPR035012">
    <property type="entry name" value="Tensin-like_SH2"/>
</dbReference>
<feature type="compositionally biased region" description="Basic and acidic residues" evidence="11">
    <location>
        <begin position="1941"/>
        <end position="1951"/>
    </location>
</feature>
<feature type="region of interest" description="Disordered" evidence="11">
    <location>
        <begin position="1475"/>
        <end position="1502"/>
    </location>
</feature>
<dbReference type="GO" id="GO:0005925">
    <property type="term" value="C:focal adhesion"/>
    <property type="evidence" value="ECO:0007669"/>
    <property type="project" value="UniProtKB-SubCell"/>
</dbReference>
<dbReference type="Proteomes" id="UP000028990">
    <property type="component" value="Unassembled WGS sequence"/>
</dbReference>
<feature type="region of interest" description="Disordered" evidence="11">
    <location>
        <begin position="605"/>
        <end position="627"/>
    </location>
</feature>
<protein>
    <submittedName>
        <fullName evidence="17">Tensin-3</fullName>
    </submittedName>
</protein>
<feature type="domain" description="Tyrosine specific protein phosphatases" evidence="13">
    <location>
        <begin position="991"/>
        <end position="1047"/>
    </location>
</feature>
<feature type="region of interest" description="Disordered" evidence="11">
    <location>
        <begin position="1403"/>
        <end position="1440"/>
    </location>
</feature>
<keyword evidence="4" id="KW-0597">Phosphoprotein</keyword>
<dbReference type="SUPFAM" id="SSF52799">
    <property type="entry name" value="(Phosphotyrosine protein) phosphatases II"/>
    <property type="match status" value="1"/>
</dbReference>
<dbReference type="Pfam" id="PF00801">
    <property type="entry name" value="PKD"/>
    <property type="match status" value="1"/>
</dbReference>
<dbReference type="CDD" id="cd00146">
    <property type="entry name" value="PKD"/>
    <property type="match status" value="1"/>
</dbReference>
<evidence type="ECO:0000256" key="5">
    <source>
        <dbReference type="ARBA" id="ARBA00022801"/>
    </source>
</evidence>
<sequence>MVPVPTGVLSTSVSLSSGSCWANCSIQAPPAQGEAAAKARGNSSGPERDPDGATGPAVPHVRDPAALGFRIHPASGAALHLLVDFGDSSGAEIRLCNVTEATAVTAFHQYRRAGVYLLQAVARAQLGPEVELGPYYVAVSHGHASVLMNSSSVYPGEGLTFAGSHSGSKGVVVTHHFPHGASYNVSFLSRARVGPSQAWQRVAVPYRMQPVSVHTDGAVFATDADITFVAVTKETAPMEFTWHFGDGHLLRTTSRGIRTRLGSPGWYQVTVAAACSMGSVVSEPSVLRMQRRVQANHLVSAPTALVNASVAFKCRIDFGSDVTFLWDFGDGPIHPGSSSTSHIYSRMPGPWSSDLGRFREPQVQADGPQWKEMVGALWLGHGQAVAARVLAARQRERHLRRAQPPSRAQLRVTLRRTRRERRAQAALRVRKLPSLHSDVAVHGLTLLLLLWLADGAFSADKHSLNRAIREEWLRLEAQAVLSALQAGGWTAGSVHLALYHLPTQLFASVTLHALLLPAAQVESFRVFRAESGYYRVLPEPFSRKSTVAARCSVEGKGAVAPGTAFVPLDPEVCGRPWPSSSGGVLLSLDADADAGLGLQRLCPSAGGGPAGGRSHTPAPPSEHSLGAATPHLCTLRLQAAAAEVSQEKLGGLGPKPFLVLPASRGWVLRGPLGNGGRAVSGNASGDFKRPYVPRAYPQYLYSSPGPGCSGLAPTSLLVPTMSQAGTVTLGLPRAGPSSAAALLASSGSPSSLCGRALASPRLWGICAHTPRSRGTGDLPPGDTVVLAGAQTAGCPRTDPLCAGDQRDRQFAFPSGAGTAFRRKEEFHTASKISLIWEEKQQLTSFKTKVKGVVEDGLQHLNAEAPAGSALPAPVRCEQPVWPAALRPTMADGHQLDLTYITERIIAMSFPTGCSEESYLHSLQEVTRMLKSKHGDNYLVLNLSEKRFDLAKLNPKIMDVGWPELHAPPLDKMCTICKAQESWLNSDPQHVVVIHCRGGKGRIGVVISSYMHFTHVSASADQALDRFAMKKFYDDKVSALMQPSQKRYVQFLSGLLSGTVKMNGAPLFLHCVVLHGTPNFDASGACRPFLKLYQAMQPVYTSGIYNIGPESPSRICIAIEPAQLLKGDVMVKCYHKKYRSATRDVVFRLQFHTGAVQGHALVLGKEDLDSACGDDRFPHHGKVELVFSSTPEKMRGPEHLHNDHGVIVDFNTADPLIRWDSYENLSADGEETRGLVVLVVLALKGASVAPEGGAVLQAQIPPTESVVAHGVLHTQGPVDGSLYARVRKKSSPDPCSPQTLPATGSPDHSDHTLSVSSDSGHSTASARTDRTEERVATGPPRGLSPQEKAELDQLLSGFGLEDTGGSSKGVMDARSKFGGTRHVVPAQVHVNGDAALKERETDILDDEAPHPGPRSVDSPGTLPSSEGLPSAHLGPFACSQSSQRSLLPDAFGSPVGEDGAPSLGTGVDAIYERERTFGNGREPRQLQPVPRKPSAPGPTFVQSGYPTQSWVRQQQMVAAQQYSFAPDGDARLGGHGPDEAPQPCPGRAFQPRLLGEKALNGANQEPSAGPAPGSPTLDIDQSIEQLNRLILELDPTFEPIPTHMSSLGGRANSSAGPDSTGGGLRASGKLPGPVESPSRSPSRHPDPSSDEPLGGRLRKMSLGQYDNDAGAQLSFSKCAWATAGVELGPGLAPFPSSGDTNEKPRVATTAVWTGMVSEEMEYPRGCSEVPSHAAGMSESPLAPKGPMLQADVAGTPTFPQAFAASCSISGNGLGQHQESLPPAERQWLESSPKSTLALWGSGRPSGSPLGASELLGPGTDAPGPPCFPASDLQASLHSRELRELSLAEPPVTLSAPGSQAFLGVSAAAPVGGGLVPGEDPGALLPGTHGAAPAPSGALTMPAAANNGFLSHNFLTVGHGHSGRHSPGLQGQGGSLPGQPPLPEKKRASEGDRSLGSVSPSSSGFSSPHSGSTISIPFPSALPDFSRPAEAASPLPDSPSDKLVSVKFVQDTSKFWYKPDISRDQAIAMLKDKEPGSFVVRDSHSFRGAYGLAMKVATPPPSVLQLNKKGDLSNELVRHFLIECTPKGVRLKGCSNEPYFGSLTALVCQHSITPLALPCKLLIPEKDPLEETAEPSPHTAANSAAELLKQGAACNVWYLNSVEMESLTGHQAVQKALSLTLLQEPPPLSTVVHFKVSAQGITLTDNQRKLFFRRHYPVSSVIFCALDPEDRKWIKDGPSCRVFGFVARKQGSATDNVCHLFAEHDPEQPASAIVNFVSKVMIGSPRRG</sequence>
<dbReference type="InterPro" id="IPR013625">
    <property type="entry name" value="PTB"/>
</dbReference>
<dbReference type="CDD" id="cd09927">
    <property type="entry name" value="SH2_Tensin_like"/>
    <property type="match status" value="1"/>
</dbReference>
<feature type="compositionally biased region" description="Low complexity" evidence="11">
    <location>
        <begin position="1952"/>
        <end position="1975"/>
    </location>
</feature>
<dbReference type="GO" id="GO:0004721">
    <property type="term" value="F:phosphoprotein phosphatase activity"/>
    <property type="evidence" value="ECO:0007669"/>
    <property type="project" value="UniProtKB-KW"/>
</dbReference>
<dbReference type="Gene3D" id="2.30.29.30">
    <property type="entry name" value="Pleckstrin-homology domain (PH domain)/Phosphotyrosine-binding domain (PTB)"/>
    <property type="match status" value="1"/>
</dbReference>
<dbReference type="InterPro" id="IPR014020">
    <property type="entry name" value="Tensin_C2-dom"/>
</dbReference>
<evidence type="ECO:0000313" key="17">
    <source>
        <dbReference type="EMBL" id="KFO33037.1"/>
    </source>
</evidence>
<feature type="region of interest" description="Disordered" evidence="11">
    <location>
        <begin position="1790"/>
        <end position="1817"/>
    </location>
</feature>